<dbReference type="Gene3D" id="3.40.630.30">
    <property type="match status" value="1"/>
</dbReference>
<dbReference type="EMBL" id="CP114052">
    <property type="protein sequence ID" value="WAW14664.1"/>
    <property type="molecule type" value="Genomic_DNA"/>
</dbReference>
<dbReference type="CDD" id="cd04301">
    <property type="entry name" value="NAT_SF"/>
    <property type="match status" value="1"/>
</dbReference>
<evidence type="ECO:0000313" key="4">
    <source>
        <dbReference type="Proteomes" id="UP001164187"/>
    </source>
</evidence>
<feature type="domain" description="N-acetyltransferase" evidence="2">
    <location>
        <begin position="1"/>
        <end position="146"/>
    </location>
</feature>
<evidence type="ECO:0000256" key="1">
    <source>
        <dbReference type="RuleBase" id="RU363094"/>
    </source>
</evidence>
<dbReference type="RefSeq" id="WP_269311361.1">
    <property type="nucleotide sequence ID" value="NZ_CP114052.1"/>
</dbReference>
<keyword evidence="4" id="KW-1185">Reference proteome</keyword>
<keyword evidence="3" id="KW-0689">Ribosomal protein</keyword>
<evidence type="ECO:0000313" key="3">
    <source>
        <dbReference type="EMBL" id="WAW14664.1"/>
    </source>
</evidence>
<dbReference type="GO" id="GO:0008999">
    <property type="term" value="F:protein-N-terminal-alanine acetyltransferase activity"/>
    <property type="evidence" value="ECO:0007669"/>
    <property type="project" value="UniProtKB-EC"/>
</dbReference>
<accession>A0ABY7JMR8</accession>
<dbReference type="InterPro" id="IPR000182">
    <property type="entry name" value="GNAT_dom"/>
</dbReference>
<sequence length="149" mass="17412">MKYRNMKSDDINGVHEVEVSCFSDPWSLSAFKDELKNKLARYIVAENEDGKIVAYIGAWYILDEAHITNVAVHKDFRGQKIGDEMMCKFIEKCERDRLASITLEVRKSNIVAQNLYKKYGFLNGGLRKEYYGDNKEDALIMWKQLREVF</sequence>
<organism evidence="3 4">
    <name type="scientific">Peptostreptococcus equinus</name>
    <dbReference type="NCBI Taxonomy" id="3003601"/>
    <lineage>
        <taxon>Bacteria</taxon>
        <taxon>Bacillati</taxon>
        <taxon>Bacillota</taxon>
        <taxon>Clostridia</taxon>
        <taxon>Peptostreptococcales</taxon>
        <taxon>Peptostreptococcaceae</taxon>
        <taxon>Peptostreptococcus</taxon>
    </lineage>
</organism>
<comment type="similarity">
    <text evidence="1">Belongs to the acetyltransferase family. RimI subfamily.</text>
</comment>
<dbReference type="InterPro" id="IPR006464">
    <property type="entry name" value="AcTrfase_RimI/Ard1"/>
</dbReference>
<dbReference type="Proteomes" id="UP001164187">
    <property type="component" value="Chromosome"/>
</dbReference>
<dbReference type="InterPro" id="IPR050276">
    <property type="entry name" value="MshD_Acetyltransferase"/>
</dbReference>
<comment type="function">
    <text evidence="1">Acetylates the N-terminal alanine of ribosomal protein bS18.</text>
</comment>
<keyword evidence="1" id="KW-0963">Cytoplasm</keyword>
<dbReference type="PROSITE" id="PS51186">
    <property type="entry name" value="GNAT"/>
    <property type="match status" value="1"/>
</dbReference>
<name>A0ABY7JMR8_9FIRM</name>
<dbReference type="SUPFAM" id="SSF55729">
    <property type="entry name" value="Acyl-CoA N-acyltransferases (Nat)"/>
    <property type="match status" value="1"/>
</dbReference>
<dbReference type="Pfam" id="PF00583">
    <property type="entry name" value="Acetyltransf_1"/>
    <property type="match status" value="1"/>
</dbReference>
<dbReference type="GO" id="GO:0005840">
    <property type="term" value="C:ribosome"/>
    <property type="evidence" value="ECO:0007669"/>
    <property type="project" value="UniProtKB-KW"/>
</dbReference>
<dbReference type="InterPro" id="IPR016181">
    <property type="entry name" value="Acyl_CoA_acyltransferase"/>
</dbReference>
<keyword evidence="3" id="KW-0012">Acyltransferase</keyword>
<keyword evidence="3" id="KW-0808">Transferase</keyword>
<evidence type="ECO:0000259" key="2">
    <source>
        <dbReference type="PROSITE" id="PS51186"/>
    </source>
</evidence>
<comment type="subcellular location">
    <subcellularLocation>
        <location evidence="1">Cytoplasm</location>
    </subcellularLocation>
</comment>
<protein>
    <recommendedName>
        <fullName evidence="1">[Ribosomal protein bS18]-alanine N-acetyltransferase</fullName>
        <ecNumber evidence="1">2.3.1.266</ecNumber>
    </recommendedName>
</protein>
<dbReference type="PANTHER" id="PTHR43617">
    <property type="entry name" value="L-AMINO ACID N-ACETYLTRANSFERASE"/>
    <property type="match status" value="1"/>
</dbReference>
<gene>
    <name evidence="3" type="primary">rimI</name>
    <name evidence="3" type="ORF">O0R46_08680</name>
</gene>
<dbReference type="NCBIfam" id="TIGR01575">
    <property type="entry name" value="rimI"/>
    <property type="match status" value="1"/>
</dbReference>
<proteinExistence type="inferred from homology"/>
<dbReference type="PANTHER" id="PTHR43617:SF20">
    <property type="entry name" value="N-ALPHA-ACETYLTRANSFERASE RIMI"/>
    <property type="match status" value="1"/>
</dbReference>
<comment type="catalytic activity">
    <reaction evidence="1">
        <text>N-terminal L-alanyl-[ribosomal protein bS18] + acetyl-CoA = N-terminal N(alpha)-acetyl-L-alanyl-[ribosomal protein bS18] + CoA + H(+)</text>
        <dbReference type="Rhea" id="RHEA:43756"/>
        <dbReference type="Rhea" id="RHEA-COMP:10676"/>
        <dbReference type="Rhea" id="RHEA-COMP:10677"/>
        <dbReference type="ChEBI" id="CHEBI:15378"/>
        <dbReference type="ChEBI" id="CHEBI:57287"/>
        <dbReference type="ChEBI" id="CHEBI:57288"/>
        <dbReference type="ChEBI" id="CHEBI:64718"/>
        <dbReference type="ChEBI" id="CHEBI:83683"/>
        <dbReference type="EC" id="2.3.1.266"/>
    </reaction>
</comment>
<reference evidence="3" key="1">
    <citation type="submission" date="2022-12" db="EMBL/GenBank/DDBJ databases">
        <title>Peptostreptococcus.</title>
        <authorList>
            <person name="Lee S.H."/>
        </authorList>
    </citation>
    <scope>NUCLEOTIDE SEQUENCE</scope>
    <source>
        <strain evidence="3">CBA3647</strain>
    </source>
</reference>
<keyword evidence="3" id="KW-0687">Ribonucleoprotein</keyword>
<dbReference type="EC" id="2.3.1.266" evidence="1"/>